<dbReference type="EMBL" id="JAUSVX010000015">
    <property type="protein sequence ID" value="MDQ0473185.1"/>
    <property type="molecule type" value="Genomic_DNA"/>
</dbReference>
<reference evidence="3 4" key="1">
    <citation type="submission" date="2023-07" db="EMBL/GenBank/DDBJ databases">
        <title>Genomic Encyclopedia of Type Strains, Phase IV (KMG-IV): sequencing the most valuable type-strain genomes for metagenomic binning, comparative biology and taxonomic classification.</title>
        <authorList>
            <person name="Goeker M."/>
        </authorList>
    </citation>
    <scope>NUCLEOTIDE SEQUENCE [LARGE SCALE GENOMIC DNA]</scope>
    <source>
        <strain evidence="3 4">DSM 19619</strain>
    </source>
</reference>
<evidence type="ECO:0000313" key="4">
    <source>
        <dbReference type="Proteomes" id="UP001242480"/>
    </source>
</evidence>
<dbReference type="Gene3D" id="3.40.50.720">
    <property type="entry name" value="NAD(P)-binding Rossmann-like Domain"/>
    <property type="match status" value="1"/>
</dbReference>
<dbReference type="SUPFAM" id="SSF51735">
    <property type="entry name" value="NAD(P)-binding Rossmann-fold domains"/>
    <property type="match status" value="1"/>
</dbReference>
<feature type="domain" description="Pyrroline-5-carboxylate reductase catalytic N-terminal" evidence="2">
    <location>
        <begin position="2"/>
        <end position="90"/>
    </location>
</feature>
<protein>
    <submittedName>
        <fullName evidence="3">Dinucleotide-binding enzyme</fullName>
    </submittedName>
</protein>
<evidence type="ECO:0000256" key="1">
    <source>
        <dbReference type="ARBA" id="ARBA00023002"/>
    </source>
</evidence>
<sequence length="218" mass="22448">MKIGIIGTGHMGRALGTGWARSGHAVLFGSRDRAKAESAAAAAPSARAGSFAEAAAFGEVVLYTVRDVLPSALLGRADALDGRVVIDCNNRTLGDDGNPSLFRFDRPLPERSSAEIIAEDCPGARVVKAFNTIPSPVIELPRERLASHGVSVFVGADDAGAKAVVIGLAEELGFIGVDAGGLAHAHLVEAAADLLRLEIGPLGRGPYATLSLHVLPEA</sequence>
<name>A0ABU0JFW3_9HYPH</name>
<dbReference type="Pfam" id="PF03807">
    <property type="entry name" value="F420_oxidored"/>
    <property type="match status" value="1"/>
</dbReference>
<accession>A0ABU0JFW3</accession>
<keyword evidence="1" id="KW-0560">Oxidoreductase</keyword>
<evidence type="ECO:0000313" key="3">
    <source>
        <dbReference type="EMBL" id="MDQ0473185.1"/>
    </source>
</evidence>
<evidence type="ECO:0000259" key="2">
    <source>
        <dbReference type="Pfam" id="PF03807"/>
    </source>
</evidence>
<organism evidence="3 4">
    <name type="scientific">Labrys wisconsinensis</name>
    <dbReference type="NCBI Taxonomy" id="425677"/>
    <lineage>
        <taxon>Bacteria</taxon>
        <taxon>Pseudomonadati</taxon>
        <taxon>Pseudomonadota</taxon>
        <taxon>Alphaproteobacteria</taxon>
        <taxon>Hyphomicrobiales</taxon>
        <taxon>Xanthobacteraceae</taxon>
        <taxon>Labrys</taxon>
    </lineage>
</organism>
<dbReference type="PANTHER" id="PTHR14239">
    <property type="entry name" value="DUDULIN-RELATED"/>
    <property type="match status" value="1"/>
</dbReference>
<keyword evidence="4" id="KW-1185">Reference proteome</keyword>
<comment type="caution">
    <text evidence="3">The sequence shown here is derived from an EMBL/GenBank/DDBJ whole genome shotgun (WGS) entry which is preliminary data.</text>
</comment>
<gene>
    <name evidence="3" type="ORF">QO011_006219</name>
</gene>
<dbReference type="InterPro" id="IPR028939">
    <property type="entry name" value="P5C_Rdtase_cat_N"/>
</dbReference>
<dbReference type="InterPro" id="IPR051267">
    <property type="entry name" value="STEAP_metalloreductase"/>
</dbReference>
<proteinExistence type="predicted"/>
<dbReference type="Proteomes" id="UP001242480">
    <property type="component" value="Unassembled WGS sequence"/>
</dbReference>
<dbReference type="InterPro" id="IPR036291">
    <property type="entry name" value="NAD(P)-bd_dom_sf"/>
</dbReference>